<dbReference type="EMBL" id="JAUTWS010000310">
    <property type="protein sequence ID" value="MDO9714508.1"/>
    <property type="molecule type" value="Genomic_DNA"/>
</dbReference>
<reference evidence="1 2" key="1">
    <citation type="submission" date="2023-08" db="EMBL/GenBank/DDBJ databases">
        <title>The draft genome sequence of Paracraurococcus sp. LOR1-02.</title>
        <authorList>
            <person name="Kingkaew E."/>
            <person name="Tanasupawat S."/>
        </authorList>
    </citation>
    <scope>NUCLEOTIDE SEQUENCE [LARGE SCALE GENOMIC DNA]</scope>
    <source>
        <strain evidence="1 2">LOR1-02</strain>
    </source>
</reference>
<name>A0ABT9EE73_9PROT</name>
<comment type="caution">
    <text evidence="1">The sequence shown here is derived from an EMBL/GenBank/DDBJ whole genome shotgun (WGS) entry which is preliminary data.</text>
</comment>
<sequence length="97" mass="10412">MSDAEKNLEVLARVDAATKVFHVVIAAVVHRLPAQDRDAIRNMVASQANALAEAYEQFGIGPNANSAVEVGARYLHLETRRLLAHIDGSPPLPGDEA</sequence>
<evidence type="ECO:0000313" key="2">
    <source>
        <dbReference type="Proteomes" id="UP001243009"/>
    </source>
</evidence>
<gene>
    <name evidence="1" type="ORF">Q7A36_39890</name>
</gene>
<keyword evidence="2" id="KW-1185">Reference proteome</keyword>
<evidence type="ECO:0000313" key="1">
    <source>
        <dbReference type="EMBL" id="MDO9714508.1"/>
    </source>
</evidence>
<protein>
    <submittedName>
        <fullName evidence="1">Uncharacterized protein</fullName>
    </submittedName>
</protein>
<dbReference type="Proteomes" id="UP001243009">
    <property type="component" value="Unassembled WGS sequence"/>
</dbReference>
<dbReference type="RefSeq" id="WP_305109339.1">
    <property type="nucleotide sequence ID" value="NZ_JAUTWS010000310.1"/>
</dbReference>
<organism evidence="1 2">
    <name type="scientific">Paracraurococcus lichenis</name>
    <dbReference type="NCBI Taxonomy" id="3064888"/>
    <lineage>
        <taxon>Bacteria</taxon>
        <taxon>Pseudomonadati</taxon>
        <taxon>Pseudomonadota</taxon>
        <taxon>Alphaproteobacteria</taxon>
        <taxon>Acetobacterales</taxon>
        <taxon>Roseomonadaceae</taxon>
        <taxon>Paracraurococcus</taxon>
    </lineage>
</organism>
<accession>A0ABT9EE73</accession>
<proteinExistence type="predicted"/>